<keyword evidence="10" id="KW-0808">Transferase</keyword>
<evidence type="ECO:0000256" key="2">
    <source>
        <dbReference type="ARBA" id="ARBA00004138"/>
    </source>
</evidence>
<feature type="compositionally biased region" description="Basic and acidic residues" evidence="24">
    <location>
        <begin position="362"/>
        <end position="388"/>
    </location>
</feature>
<evidence type="ECO:0000256" key="9">
    <source>
        <dbReference type="ARBA" id="ARBA00022527"/>
    </source>
</evidence>
<evidence type="ECO:0000256" key="20">
    <source>
        <dbReference type="ARBA" id="ARBA00047811"/>
    </source>
</evidence>
<dbReference type="GO" id="GO:0034464">
    <property type="term" value="C:BBSome"/>
    <property type="evidence" value="ECO:0007669"/>
    <property type="project" value="InterPro"/>
</dbReference>
<feature type="binding site" evidence="23">
    <location>
        <position position="715"/>
    </location>
    <ligand>
        <name>ATP</name>
        <dbReference type="ChEBI" id="CHEBI:30616"/>
    </ligand>
</feature>
<proteinExistence type="inferred from homology"/>
<dbReference type="GO" id="GO:0005524">
    <property type="term" value="F:ATP binding"/>
    <property type="evidence" value="ECO:0007669"/>
    <property type="project" value="UniProtKB-UniRule"/>
</dbReference>
<evidence type="ECO:0000256" key="24">
    <source>
        <dbReference type="SAM" id="MobiDB-lite"/>
    </source>
</evidence>
<organism evidence="26 27">
    <name type="scientific">Mesorhabditis belari</name>
    <dbReference type="NCBI Taxonomy" id="2138241"/>
    <lineage>
        <taxon>Eukaryota</taxon>
        <taxon>Metazoa</taxon>
        <taxon>Ecdysozoa</taxon>
        <taxon>Nematoda</taxon>
        <taxon>Chromadorea</taxon>
        <taxon>Rhabditida</taxon>
        <taxon>Rhabditina</taxon>
        <taxon>Rhabditomorpha</taxon>
        <taxon>Rhabditoidea</taxon>
        <taxon>Rhabditidae</taxon>
        <taxon>Mesorhabditinae</taxon>
        <taxon>Mesorhabditis</taxon>
    </lineage>
</organism>
<evidence type="ECO:0000256" key="13">
    <source>
        <dbReference type="ARBA" id="ARBA00022840"/>
    </source>
</evidence>
<evidence type="ECO:0000256" key="14">
    <source>
        <dbReference type="ARBA" id="ARBA00023069"/>
    </source>
</evidence>
<dbReference type="PROSITE" id="PS00108">
    <property type="entry name" value="PROTEIN_KINASE_ST"/>
    <property type="match status" value="1"/>
</dbReference>
<evidence type="ECO:0000256" key="11">
    <source>
        <dbReference type="ARBA" id="ARBA00022741"/>
    </source>
</evidence>
<dbReference type="GO" id="GO:0004693">
    <property type="term" value="F:cyclin-dependent protein serine/threonine kinase activity"/>
    <property type="evidence" value="ECO:0007669"/>
    <property type="project" value="UniProtKB-EC"/>
</dbReference>
<evidence type="ECO:0000256" key="5">
    <source>
        <dbReference type="ARBA" id="ARBA00006485"/>
    </source>
</evidence>
<dbReference type="FunFam" id="1.10.510.10:FF:000415">
    <property type="entry name" value="CMGC/CDK/CRK7 protein kinase, variant"/>
    <property type="match status" value="1"/>
</dbReference>
<evidence type="ECO:0000313" key="27">
    <source>
        <dbReference type="WBParaSite" id="MBELARI_LOCUS10087.1"/>
    </source>
</evidence>
<evidence type="ECO:0000256" key="19">
    <source>
        <dbReference type="ARBA" id="ARBA00041920"/>
    </source>
</evidence>
<dbReference type="Gene3D" id="1.10.510.10">
    <property type="entry name" value="Transferase(Phosphotransferase) domain 1"/>
    <property type="match status" value="1"/>
</dbReference>
<name>A0AAF3E839_9BILA</name>
<dbReference type="InterPro" id="IPR000719">
    <property type="entry name" value="Prot_kinase_dom"/>
</dbReference>
<sequence>MNKGDKINGEDVWQDREIRFDVDARMLRLIPGEVLVDKIDNVEDTKGNNGDRGVMRVTNLRLIWHASAMPRINLSIGYSTVNGISAKKANSKIRGEVESLYIMAKAPSTRFEFIFTALNPGNVRLFTTVMSIHRAYETTKMYRELKMRGAVVDENEQLRILPLEQQADRMGGVWNLSSDQGNLGVFIITNVRVVWYASMNPQYNVSIPYLQLFSCRVRDSKFGLALVLETTSTSGEYVLGFRIDPEEKLQQVCKAIQSLHKSFMMKPVFGVQVTRERPATPRLGATEAMDTVEDDVEVLEKMGRPDAFAAYFSDGIVSEEPRLPVFSEELGLAVEQLKHERLKLLNVGKMSRMTGKSGQNGRSDRHKSESSSDTDRELYRAAKREHSPPRKRKDHSRNSPPPMSRSRRSRSPSPSNSRRGDFREKRRSRDRSRSKSRGDRRRKDEKRRRGRSKSSEKDRKKSERKSKRKRYSSGESTDDLVELREGSTLGSLIKKKQGDSEHKKKKKKGSKDSSSSSTSFDDETPIERSKIAGLQAPSNGYYLPYGASLPNTGAGPSGIVFNSGDQAPSISTFHIPMPPGPAQTYSVMNIPVPPLMAQPIHGAVHQSAQNLPPTIASAPIHAHFSLQQSQQIVANIAPSTLAEPVLTHLPPQAPHQPVRRKRPTVLNAVQRPVHFDPWGVGFVEQYDVKDQVGEGTYGQVYKAVNKFSGEQVALKKVRLENEKEGFPISAVREIKILRQLDHKNIVRLINIVTDKTQVADWRHTKNSFYLVFEYVDHDLMGLLESHMVTFTDEQIAGLFKQLLEGLEYCHAKNFLHRDIKCSNILVNNKGELKLADFGLARLFLHDVDRPYTNRVITLWYRPPELLLGEEKYGPSVDVWSVGCILGELYNKKPLFQGQTEQSQLDLITKICGSPTPQNWPDVANLPLYPTFIAKRVHPRNLKTALAFIPRATLELLDKLLALDPKKRPTCSEALRHPFVANIDPNKVKPLSLPIEQDCHELWSKRLRKERQMRLQNSSQQNLVEAASPEQMDTTRKERPDIVAMLIQKRSIGSILAAVEQLTDNEAEETLQKCMMQKIPKFPFDRSRPARMQLNDLIQDLLKSSAQSKGAFPENKAKA</sequence>
<dbReference type="InterPro" id="IPR006606">
    <property type="entry name" value="BBL5"/>
</dbReference>
<dbReference type="FunFam" id="3.30.200.20:FF:000074">
    <property type="entry name" value="cyclin-dependent kinase 12 isoform X2"/>
    <property type="match status" value="1"/>
</dbReference>
<dbReference type="InterPro" id="IPR008271">
    <property type="entry name" value="Ser/Thr_kinase_AS"/>
</dbReference>
<dbReference type="InterPro" id="IPR014003">
    <property type="entry name" value="BBS5_PH"/>
</dbReference>
<protein>
    <recommendedName>
        <fullName evidence="18">Cyclin-dependent kinase 12</fullName>
        <ecNumber evidence="7">2.7.11.22</ecNumber>
        <ecNumber evidence="6">2.7.11.23</ecNumber>
    </recommendedName>
    <alternativeName>
        <fullName evidence="19">Cell division protein kinase 12</fullName>
    </alternativeName>
</protein>
<comment type="catalytic activity">
    <reaction evidence="21">
        <text>L-seryl-[protein] + ATP = O-phospho-L-seryl-[protein] + ADP + H(+)</text>
        <dbReference type="Rhea" id="RHEA:17989"/>
        <dbReference type="Rhea" id="RHEA-COMP:9863"/>
        <dbReference type="Rhea" id="RHEA-COMP:11604"/>
        <dbReference type="ChEBI" id="CHEBI:15378"/>
        <dbReference type="ChEBI" id="CHEBI:29999"/>
        <dbReference type="ChEBI" id="CHEBI:30616"/>
        <dbReference type="ChEBI" id="CHEBI:83421"/>
        <dbReference type="ChEBI" id="CHEBI:456216"/>
        <dbReference type="EC" id="2.7.11.22"/>
    </reaction>
</comment>
<evidence type="ECO:0000256" key="6">
    <source>
        <dbReference type="ARBA" id="ARBA00012409"/>
    </source>
</evidence>
<keyword evidence="9" id="KW-0723">Serine/threonine-protein kinase</keyword>
<keyword evidence="13 23" id="KW-0067">ATP-binding</keyword>
<evidence type="ECO:0000256" key="23">
    <source>
        <dbReference type="PROSITE-ProRule" id="PRU10141"/>
    </source>
</evidence>
<comment type="catalytic activity">
    <reaction evidence="22">
        <text>[DNA-directed RNA polymerase] + ATP = phospho-[DNA-directed RNA polymerase] + ADP + H(+)</text>
        <dbReference type="Rhea" id="RHEA:10216"/>
        <dbReference type="Rhea" id="RHEA-COMP:11321"/>
        <dbReference type="Rhea" id="RHEA-COMP:11322"/>
        <dbReference type="ChEBI" id="CHEBI:15378"/>
        <dbReference type="ChEBI" id="CHEBI:30616"/>
        <dbReference type="ChEBI" id="CHEBI:43176"/>
        <dbReference type="ChEBI" id="CHEBI:68546"/>
        <dbReference type="ChEBI" id="CHEBI:456216"/>
        <dbReference type="EC" id="2.7.11.23"/>
    </reaction>
</comment>
<evidence type="ECO:0000256" key="16">
    <source>
        <dbReference type="ARBA" id="ARBA00023242"/>
    </source>
</evidence>
<dbReference type="InterPro" id="IPR017441">
    <property type="entry name" value="Protein_kinase_ATP_BS"/>
</dbReference>
<evidence type="ECO:0000256" key="22">
    <source>
        <dbReference type="ARBA" id="ARBA00049280"/>
    </source>
</evidence>
<dbReference type="EC" id="2.7.11.23" evidence="6"/>
<evidence type="ECO:0000259" key="25">
    <source>
        <dbReference type="PROSITE" id="PS50011"/>
    </source>
</evidence>
<comment type="catalytic activity">
    <reaction evidence="20">
        <text>L-threonyl-[protein] + ATP = O-phospho-L-threonyl-[protein] + ADP + H(+)</text>
        <dbReference type="Rhea" id="RHEA:46608"/>
        <dbReference type="Rhea" id="RHEA-COMP:11060"/>
        <dbReference type="Rhea" id="RHEA-COMP:11605"/>
        <dbReference type="ChEBI" id="CHEBI:15378"/>
        <dbReference type="ChEBI" id="CHEBI:30013"/>
        <dbReference type="ChEBI" id="CHEBI:30616"/>
        <dbReference type="ChEBI" id="CHEBI:61977"/>
        <dbReference type="ChEBI" id="CHEBI:456216"/>
        <dbReference type="EC" id="2.7.11.22"/>
    </reaction>
</comment>
<dbReference type="InterPro" id="IPR011009">
    <property type="entry name" value="Kinase-like_dom_sf"/>
</dbReference>
<keyword evidence="14" id="KW-0969">Cilium</keyword>
<evidence type="ECO:0000256" key="7">
    <source>
        <dbReference type="ARBA" id="ARBA00012425"/>
    </source>
</evidence>
<keyword evidence="8" id="KW-0963">Cytoplasm</keyword>
<dbReference type="PROSITE" id="PS00107">
    <property type="entry name" value="PROTEIN_KINASE_ATP"/>
    <property type="match status" value="1"/>
</dbReference>
<keyword evidence="17" id="KW-0966">Cell projection</keyword>
<feature type="compositionally biased region" description="Basic residues" evidence="24">
    <location>
        <begin position="438"/>
        <end position="452"/>
    </location>
</feature>
<keyword evidence="15" id="KW-0206">Cytoskeleton</keyword>
<dbReference type="EC" id="2.7.11.22" evidence="7"/>
<keyword evidence="26" id="KW-1185">Reference proteome</keyword>
<feature type="domain" description="Protein kinase" evidence="25">
    <location>
        <begin position="686"/>
        <end position="979"/>
    </location>
</feature>
<evidence type="ECO:0000256" key="21">
    <source>
        <dbReference type="ARBA" id="ARBA00048367"/>
    </source>
</evidence>
<keyword evidence="12" id="KW-0418">Kinase</keyword>
<feature type="region of interest" description="Disordered" evidence="24">
    <location>
        <begin position="1015"/>
        <end position="1034"/>
    </location>
</feature>
<dbReference type="GO" id="GO:0032266">
    <property type="term" value="F:phosphatidylinositol-3-phosphate binding"/>
    <property type="evidence" value="ECO:0007669"/>
    <property type="project" value="TreeGrafter"/>
</dbReference>
<dbReference type="GO" id="GO:0005634">
    <property type="term" value="C:nucleus"/>
    <property type="evidence" value="ECO:0007669"/>
    <property type="project" value="UniProtKB-SubCell"/>
</dbReference>
<dbReference type="PROSITE" id="PS50011">
    <property type="entry name" value="PROTEIN_KINASE_DOM"/>
    <property type="match status" value="1"/>
</dbReference>
<comment type="subcellular location">
    <subcellularLocation>
        <location evidence="2">Cell projection</location>
        <location evidence="2">Cilium</location>
    </subcellularLocation>
    <subcellularLocation>
        <location evidence="3">Cytoplasm</location>
        <location evidence="3">Cytoskeleton</location>
    </subcellularLocation>
    <subcellularLocation>
        <location evidence="1">Nucleus</location>
    </subcellularLocation>
</comment>
<evidence type="ECO:0000256" key="12">
    <source>
        <dbReference type="ARBA" id="ARBA00022777"/>
    </source>
</evidence>
<evidence type="ECO:0000256" key="10">
    <source>
        <dbReference type="ARBA" id="ARBA00022679"/>
    </source>
</evidence>
<dbReference type="WBParaSite" id="MBELARI_LOCUS10087.1">
    <property type="protein sequence ID" value="MBELARI_LOCUS10087.1"/>
    <property type="gene ID" value="MBELARI_LOCUS10087"/>
</dbReference>
<dbReference type="PANTHER" id="PTHR21351">
    <property type="entry name" value="BARDET-BIEDL SYNDROME PROTEIN 5"/>
    <property type="match status" value="1"/>
</dbReference>
<comment type="similarity">
    <text evidence="5">Belongs to the protein kinase superfamily. CMGC Ser/Thr protein kinase family. CDC2/CDKX subfamily.</text>
</comment>
<evidence type="ECO:0000256" key="15">
    <source>
        <dbReference type="ARBA" id="ARBA00023212"/>
    </source>
</evidence>
<evidence type="ECO:0000313" key="26">
    <source>
        <dbReference type="Proteomes" id="UP000887575"/>
    </source>
</evidence>
<feature type="compositionally biased region" description="Basic residues" evidence="24">
    <location>
        <begin position="462"/>
        <end position="471"/>
    </location>
</feature>
<dbReference type="SMART" id="SM00683">
    <property type="entry name" value="DM16"/>
    <property type="match status" value="2"/>
</dbReference>
<evidence type="ECO:0000256" key="8">
    <source>
        <dbReference type="ARBA" id="ARBA00022490"/>
    </source>
</evidence>
<evidence type="ECO:0000256" key="1">
    <source>
        <dbReference type="ARBA" id="ARBA00004123"/>
    </source>
</evidence>
<dbReference type="PANTHER" id="PTHR21351:SF0">
    <property type="entry name" value="BARDET-BIEDL SYNDROME 5 PROTEIN"/>
    <property type="match status" value="1"/>
</dbReference>
<accession>A0AAF3E839</accession>
<keyword evidence="16" id="KW-0539">Nucleus</keyword>
<dbReference type="GO" id="GO:0060271">
    <property type="term" value="P:cilium assembly"/>
    <property type="evidence" value="ECO:0007669"/>
    <property type="project" value="TreeGrafter"/>
</dbReference>
<dbReference type="Proteomes" id="UP000887575">
    <property type="component" value="Unassembled WGS sequence"/>
</dbReference>
<dbReference type="SMART" id="SM00220">
    <property type="entry name" value="S_TKc"/>
    <property type="match status" value="1"/>
</dbReference>
<evidence type="ECO:0000256" key="18">
    <source>
        <dbReference type="ARBA" id="ARBA00040213"/>
    </source>
</evidence>
<comment type="similarity">
    <text evidence="4">Belongs to the BBS5 family.</text>
</comment>
<dbReference type="GO" id="GO:0008353">
    <property type="term" value="F:RNA polymerase II CTD heptapeptide repeat kinase activity"/>
    <property type="evidence" value="ECO:0007669"/>
    <property type="project" value="UniProtKB-EC"/>
</dbReference>
<reference evidence="27" key="1">
    <citation type="submission" date="2024-02" db="UniProtKB">
        <authorList>
            <consortium name="WormBaseParasite"/>
        </authorList>
    </citation>
    <scope>IDENTIFICATION</scope>
</reference>
<dbReference type="Pfam" id="PF07289">
    <property type="entry name" value="BBL5"/>
    <property type="match status" value="1"/>
</dbReference>
<dbReference type="AlphaFoldDB" id="A0AAF3E839"/>
<keyword evidence="11 23" id="KW-0547">Nucleotide-binding</keyword>
<evidence type="ECO:0000256" key="17">
    <source>
        <dbReference type="ARBA" id="ARBA00023273"/>
    </source>
</evidence>
<dbReference type="Gene3D" id="3.30.200.20">
    <property type="entry name" value="Phosphorylase Kinase, domain 1"/>
    <property type="match status" value="1"/>
</dbReference>
<dbReference type="GO" id="GO:0036064">
    <property type="term" value="C:ciliary basal body"/>
    <property type="evidence" value="ECO:0007669"/>
    <property type="project" value="TreeGrafter"/>
</dbReference>
<dbReference type="SUPFAM" id="SSF56112">
    <property type="entry name" value="Protein kinase-like (PK-like)"/>
    <property type="match status" value="1"/>
</dbReference>
<dbReference type="Pfam" id="PF00069">
    <property type="entry name" value="Pkinase"/>
    <property type="match status" value="1"/>
</dbReference>
<evidence type="ECO:0000256" key="3">
    <source>
        <dbReference type="ARBA" id="ARBA00004245"/>
    </source>
</evidence>
<evidence type="ECO:0000256" key="4">
    <source>
        <dbReference type="ARBA" id="ARBA00005822"/>
    </source>
</evidence>
<feature type="region of interest" description="Disordered" evidence="24">
    <location>
        <begin position="348"/>
        <end position="532"/>
    </location>
</feature>